<organism evidence="1 2">
    <name type="scientific">Ricinus communis</name>
    <name type="common">Castor bean</name>
    <dbReference type="NCBI Taxonomy" id="3988"/>
    <lineage>
        <taxon>Eukaryota</taxon>
        <taxon>Viridiplantae</taxon>
        <taxon>Streptophyta</taxon>
        <taxon>Embryophyta</taxon>
        <taxon>Tracheophyta</taxon>
        <taxon>Spermatophyta</taxon>
        <taxon>Magnoliopsida</taxon>
        <taxon>eudicotyledons</taxon>
        <taxon>Gunneridae</taxon>
        <taxon>Pentapetalae</taxon>
        <taxon>rosids</taxon>
        <taxon>fabids</taxon>
        <taxon>Malpighiales</taxon>
        <taxon>Euphorbiaceae</taxon>
        <taxon>Acalyphoideae</taxon>
        <taxon>Acalypheae</taxon>
        <taxon>Ricinus</taxon>
    </lineage>
</organism>
<reference evidence="2" key="1">
    <citation type="journal article" date="2010" name="Nat. Biotechnol.">
        <title>Draft genome sequence of the oilseed species Ricinus communis.</title>
        <authorList>
            <person name="Chan A.P."/>
            <person name="Crabtree J."/>
            <person name="Zhao Q."/>
            <person name="Lorenzi H."/>
            <person name="Orvis J."/>
            <person name="Puiu D."/>
            <person name="Melake-Berhan A."/>
            <person name="Jones K.M."/>
            <person name="Redman J."/>
            <person name="Chen G."/>
            <person name="Cahoon E.B."/>
            <person name="Gedil M."/>
            <person name="Stanke M."/>
            <person name="Haas B.J."/>
            <person name="Wortman J.R."/>
            <person name="Fraser-Liggett C.M."/>
            <person name="Ravel J."/>
            <person name="Rabinowicz P.D."/>
        </authorList>
    </citation>
    <scope>NUCLEOTIDE SEQUENCE [LARGE SCALE GENOMIC DNA]</scope>
    <source>
        <strain evidence="2">cv. Hale</strain>
    </source>
</reference>
<dbReference type="AlphaFoldDB" id="B9SJZ9"/>
<dbReference type="EMBL" id="EQ973995">
    <property type="protein sequence ID" value="EEF36054.1"/>
    <property type="molecule type" value="Genomic_DNA"/>
</dbReference>
<keyword evidence="2" id="KW-1185">Reference proteome</keyword>
<protein>
    <recommendedName>
        <fullName evidence="3">Reverse transcriptase</fullName>
    </recommendedName>
</protein>
<accession>B9SJZ9</accession>
<evidence type="ECO:0000313" key="1">
    <source>
        <dbReference type="EMBL" id="EEF36054.1"/>
    </source>
</evidence>
<dbReference type="Proteomes" id="UP000008311">
    <property type="component" value="Unassembled WGS sequence"/>
</dbReference>
<evidence type="ECO:0008006" key="3">
    <source>
        <dbReference type="Google" id="ProtNLM"/>
    </source>
</evidence>
<dbReference type="eggNOG" id="KOG1075">
    <property type="taxonomic scope" value="Eukaryota"/>
</dbReference>
<evidence type="ECO:0000313" key="2">
    <source>
        <dbReference type="Proteomes" id="UP000008311"/>
    </source>
</evidence>
<name>B9SJZ9_RICCO</name>
<sequence>MKLNIKLSEYWYNYSECAGMKEIVETYVKASGKAVNLQKSALFFSSNVDQVARDVYCNILRVSAPLNTGRAGREALVKNVVQAIPTYWMSTFMIPTSLNDETQRMINSIWWGNKRDGRRGIN</sequence>
<dbReference type="PANTHER" id="PTHR33116:SF86">
    <property type="entry name" value="REVERSE TRANSCRIPTASE DOMAIN-CONTAINING PROTEIN"/>
    <property type="match status" value="1"/>
</dbReference>
<gene>
    <name evidence="1" type="ORF">RCOM_0720060</name>
</gene>
<proteinExistence type="predicted"/>
<dbReference type="PANTHER" id="PTHR33116">
    <property type="entry name" value="REVERSE TRANSCRIPTASE ZINC-BINDING DOMAIN-CONTAINING PROTEIN-RELATED-RELATED"/>
    <property type="match status" value="1"/>
</dbReference>
<dbReference type="InParanoid" id="B9SJZ9"/>